<dbReference type="InterPro" id="IPR012677">
    <property type="entry name" value="Nucleotide-bd_a/b_plait_sf"/>
</dbReference>
<feature type="compositionally biased region" description="Low complexity" evidence="2">
    <location>
        <begin position="1484"/>
        <end position="1498"/>
    </location>
</feature>
<feature type="compositionally biased region" description="Polar residues" evidence="2">
    <location>
        <begin position="903"/>
        <end position="917"/>
    </location>
</feature>
<feature type="compositionally biased region" description="Low complexity" evidence="2">
    <location>
        <begin position="875"/>
        <end position="892"/>
    </location>
</feature>
<feature type="compositionally biased region" description="Polar residues" evidence="2">
    <location>
        <begin position="539"/>
        <end position="554"/>
    </location>
</feature>
<feature type="region of interest" description="Disordered" evidence="2">
    <location>
        <begin position="1068"/>
        <end position="1102"/>
    </location>
</feature>
<keyword evidence="5" id="KW-1185">Reference proteome</keyword>
<dbReference type="InterPro" id="IPR000504">
    <property type="entry name" value="RRM_dom"/>
</dbReference>
<evidence type="ECO:0000313" key="5">
    <source>
        <dbReference type="Proteomes" id="UP000002668"/>
    </source>
</evidence>
<gene>
    <name evidence="4" type="ORF">LEMA_P041400.1</name>
</gene>
<dbReference type="OMA" id="WTVEDLW"/>
<feature type="compositionally biased region" description="Basic and acidic residues" evidence="2">
    <location>
        <begin position="954"/>
        <end position="969"/>
    </location>
</feature>
<proteinExistence type="predicted"/>
<dbReference type="SMART" id="SM00360">
    <property type="entry name" value="RRM"/>
    <property type="match status" value="1"/>
</dbReference>
<dbReference type="InterPro" id="IPR035979">
    <property type="entry name" value="RBD_domain_sf"/>
</dbReference>
<dbReference type="Gene3D" id="3.30.70.330">
    <property type="match status" value="1"/>
</dbReference>
<dbReference type="HOGENOM" id="CLU_243218_0_0_1"/>
<feature type="compositionally biased region" description="Basic and acidic residues" evidence="2">
    <location>
        <begin position="986"/>
        <end position="1007"/>
    </location>
</feature>
<dbReference type="OrthoDB" id="3800936at2759"/>
<feature type="region of interest" description="Disordered" evidence="2">
    <location>
        <begin position="1391"/>
        <end position="1528"/>
    </location>
</feature>
<dbReference type="STRING" id="985895.E4ZPL4"/>
<feature type="region of interest" description="Disordered" evidence="2">
    <location>
        <begin position="331"/>
        <end position="354"/>
    </location>
</feature>
<feature type="compositionally biased region" description="Polar residues" evidence="2">
    <location>
        <begin position="1435"/>
        <end position="1446"/>
    </location>
</feature>
<feature type="domain" description="RRM" evidence="3">
    <location>
        <begin position="613"/>
        <end position="700"/>
    </location>
</feature>
<name>E4ZPL4_LEPMJ</name>
<feature type="region of interest" description="Disordered" evidence="2">
    <location>
        <begin position="1250"/>
        <end position="1304"/>
    </location>
</feature>
<feature type="compositionally biased region" description="Polar residues" evidence="2">
    <location>
        <begin position="517"/>
        <end position="529"/>
    </location>
</feature>
<dbReference type="InParanoid" id="E4ZPL4"/>
<feature type="compositionally biased region" description="Basic residues" evidence="2">
    <location>
        <begin position="1471"/>
        <end position="1483"/>
    </location>
</feature>
<evidence type="ECO:0000313" key="4">
    <source>
        <dbReference type="EMBL" id="CBX93239.1"/>
    </source>
</evidence>
<dbReference type="EMBL" id="FP929105">
    <property type="protein sequence ID" value="CBX93239.1"/>
    <property type="molecule type" value="Genomic_DNA"/>
</dbReference>
<evidence type="ECO:0000256" key="1">
    <source>
        <dbReference type="PROSITE-ProRule" id="PRU00176"/>
    </source>
</evidence>
<dbReference type="PROSITE" id="PS50102">
    <property type="entry name" value="RRM"/>
    <property type="match status" value="1"/>
</dbReference>
<dbReference type="SUPFAM" id="SSF54928">
    <property type="entry name" value="RNA-binding domain, RBD"/>
    <property type="match status" value="1"/>
</dbReference>
<protein>
    <recommendedName>
        <fullName evidence="3">RRM domain-containing protein</fullName>
    </recommendedName>
</protein>
<feature type="compositionally biased region" description="Basic and acidic residues" evidence="2">
    <location>
        <begin position="1085"/>
        <end position="1102"/>
    </location>
</feature>
<evidence type="ECO:0000259" key="3">
    <source>
        <dbReference type="PROSITE" id="PS50102"/>
    </source>
</evidence>
<organism evidence="5">
    <name type="scientific">Leptosphaeria maculans (strain JN3 / isolate v23.1.3 / race Av1-4-5-6-7-8)</name>
    <name type="common">Blackleg fungus</name>
    <name type="synonym">Phoma lingam</name>
    <dbReference type="NCBI Taxonomy" id="985895"/>
    <lineage>
        <taxon>Eukaryota</taxon>
        <taxon>Fungi</taxon>
        <taxon>Dikarya</taxon>
        <taxon>Ascomycota</taxon>
        <taxon>Pezizomycotina</taxon>
        <taxon>Dothideomycetes</taxon>
        <taxon>Pleosporomycetidae</taxon>
        <taxon>Pleosporales</taxon>
        <taxon>Pleosporineae</taxon>
        <taxon>Leptosphaeriaceae</taxon>
        <taxon>Plenodomus</taxon>
        <taxon>Plenodomus lingam/Leptosphaeria maculans species complex</taxon>
    </lineage>
</organism>
<feature type="region of interest" description="Disordered" evidence="2">
    <location>
        <begin position="222"/>
        <end position="279"/>
    </location>
</feature>
<accession>E4ZPL4</accession>
<feature type="compositionally biased region" description="Polar residues" evidence="2">
    <location>
        <begin position="331"/>
        <end position="344"/>
    </location>
</feature>
<feature type="region of interest" description="Disordered" evidence="2">
    <location>
        <begin position="570"/>
        <end position="594"/>
    </location>
</feature>
<feature type="compositionally biased region" description="Basic residues" evidence="2">
    <location>
        <begin position="261"/>
        <end position="273"/>
    </location>
</feature>
<reference evidence="5" key="1">
    <citation type="journal article" date="2011" name="Nat. Commun.">
        <title>Effector diversification within compartments of the Leptosphaeria maculans genome affected by Repeat-Induced Point mutations.</title>
        <authorList>
            <person name="Rouxel T."/>
            <person name="Grandaubert J."/>
            <person name="Hane J.K."/>
            <person name="Hoede C."/>
            <person name="van de Wouw A.P."/>
            <person name="Couloux A."/>
            <person name="Dominguez V."/>
            <person name="Anthouard V."/>
            <person name="Bally P."/>
            <person name="Bourras S."/>
            <person name="Cozijnsen A.J."/>
            <person name="Ciuffetti L.M."/>
            <person name="Degrave A."/>
            <person name="Dilmaghani A."/>
            <person name="Duret L."/>
            <person name="Fudal I."/>
            <person name="Goodwin S.B."/>
            <person name="Gout L."/>
            <person name="Glaser N."/>
            <person name="Linglin J."/>
            <person name="Kema G.H.J."/>
            <person name="Lapalu N."/>
            <person name="Lawrence C.B."/>
            <person name="May K."/>
            <person name="Meyer M."/>
            <person name="Ollivier B."/>
            <person name="Poulain J."/>
            <person name="Schoch C.L."/>
            <person name="Simon A."/>
            <person name="Spatafora J.W."/>
            <person name="Stachowiak A."/>
            <person name="Turgeon B.G."/>
            <person name="Tyler B.M."/>
            <person name="Vincent D."/>
            <person name="Weissenbach J."/>
            <person name="Amselem J."/>
            <person name="Quesneville H."/>
            <person name="Oliver R.P."/>
            <person name="Wincker P."/>
            <person name="Balesdent M.-H."/>
            <person name="Howlett B.J."/>
        </authorList>
    </citation>
    <scope>NUCLEOTIDE SEQUENCE [LARGE SCALE GENOMIC DNA]</scope>
    <source>
        <strain evidence="5">JN3 / isolate v23.1.3 / race Av1-4-5-6-7-8</strain>
    </source>
</reference>
<keyword evidence="1" id="KW-0694">RNA-binding</keyword>
<feature type="compositionally biased region" description="Basic residues" evidence="2">
    <location>
        <begin position="1263"/>
        <end position="1275"/>
    </location>
</feature>
<dbReference type="eggNOG" id="ENOG502SZFX">
    <property type="taxonomic scope" value="Eukaryota"/>
</dbReference>
<dbReference type="CDD" id="cd00590">
    <property type="entry name" value="RRM_SF"/>
    <property type="match status" value="1"/>
</dbReference>
<sequence length="1629" mass="176539">MSESSPPLAAIATATAAEPPSMTSDNPPTQYNGPDQPATAPAQDGPKLREFTPGCDLAIFSTELGTQAKRALEGQLRPPVIVRSDGVLGVVDAAQYWQRRFKVQCLCIFPGQDWTISDLWDPVDIQLDTSPFCQEMLKFISGDTYHAARIFAKDFIRAYPNRLSVLGKDMSELHTPPDPFSMVDKIYNEGERGAFPRTFLWHVAHMMRASVLGLGLVKPVGTTQDKSSACVPRCEDKKQEDVSDSNQDTLPQTEPIIASASRKKNRKISRSRPNKLTTMEAPSTIVEVTLNELASLVATAPLQPEQTPVSSHDLQGAGSQHNEPVECRMNRSTGHSVTSPTVAPQSLRLPKGPPRNVGTGVHPQPFTSHNWAENNYRPAYGQYPPRQTSGGMAQMTSPHFMASNMAIGQHMVPAGYVAPYPQGLPMMPANMSQMPHYNPAVVQSGMMVHPSAMMQNPQAGPVYAPQPHTVRGSSMGDMTNIGYYANTMSSHSLSNAASSMRRSSNYNANGTLFDPYNGTNSNFRETTSYKGKKPHYNDTPYQGNRPRNMSNSGSRPIHASYKAERAISQPYHSAPHSHRPKTRHNSEDDPSITENRLTGCHEQWIGPENVTVSELFVGDLPSDISAGEVQKMFEQQMSILPAHVSVRHPKRTEGFPHHDRCHAFVSLQSTADAKKVMGMRERNFRLRDDGHPVSVSVPRRFFQLPTEQLRRASSSSGSYFIPTPYEDRNGKATHLLTRDDNKIVKPSDASATLVKAVYSPQDARSGPHKKTDVRSNTDEDGTDETHRARKTKPRQISPTKKQHAKREGVTPKIPSAKGAKPVHTTAKDSTAVTPSGSNDKSTQRRAQDITISSSPASKKKGTAKKSVILPTANASLAEETPLSTTTSSTVPSHAEAAIGPGENESTAVKQFETNSAPSIKLEPTMTADVIEQPHENTVTEEESSKTAKVSSPKLPEHTAVNDKTPREEGSGTMIEMQAKPMPTESNQKKVERPTTSRQEKDVIKDVSELAPHAKLTAAIGTPQATSSTESGKDTASNEKTAPEIGTGSLIKSTTVSTAEIPAKPVVQQVSSLHPYAKPNKVQQKKAKDALRKQQKKEQAEKAEKAKLEKAKAEKAKIENTKVSTRREAAVLTENIEKSQDLSHTPILPNETMVEQVDMSGVAKGKLAVLANAAALAIDYVLESEPISDAAVPPIPPAERIPTNQAPAGIKKAKEHEVQMKVIAMAAEASTMKPQMEESQDSLINVTASEIANPASSEPATPTPKKKSKTKRKKAKVIPAHEENKQAEGYANGKPDSPTRESHSVTLKALSETVSPTQPGYMRGYDEALDTEVRLSSTTTLLSISPVGPLSCAQERASAHRDCPSVATRQEMIPPSEQLDHNQIDHERALDTPLYTPSDSQEPIIFTPPSDHPSEDESDNTLPLFPAGDDAHTDRQNASSPSPNTLIPNIVQPNAAEVAASATDMPAVETPKKKKKKNKKKNKNKSTSSATDSPAPASAGKLELHVTAGQSSSSSQNAGVPMMDNTKASSGLEDPLLALAAAATKEQKKDWVGQVTGGNVHYLITTTKNASLADVQAEYAAAGKKPKVEAYKLAEGDKVEDFLPSKLLPQNIEDYLRDFAASKDADKKKA</sequence>
<evidence type="ECO:0000256" key="2">
    <source>
        <dbReference type="SAM" id="MobiDB-lite"/>
    </source>
</evidence>
<dbReference type="Proteomes" id="UP000002668">
    <property type="component" value="Genome"/>
</dbReference>
<dbReference type="VEuPathDB" id="FungiDB:LEMA_P041400.1"/>
<feature type="compositionally biased region" description="Polar residues" evidence="2">
    <location>
        <begin position="21"/>
        <end position="33"/>
    </location>
</feature>
<feature type="region of interest" description="Disordered" evidence="2">
    <location>
        <begin position="712"/>
        <end position="733"/>
    </location>
</feature>
<feature type="region of interest" description="Disordered" evidence="2">
    <location>
        <begin position="1"/>
        <end position="47"/>
    </location>
</feature>
<feature type="compositionally biased region" description="Polar residues" evidence="2">
    <location>
        <begin position="827"/>
        <end position="840"/>
    </location>
</feature>
<dbReference type="GO" id="GO:0003723">
    <property type="term" value="F:RNA binding"/>
    <property type="evidence" value="ECO:0007669"/>
    <property type="project" value="UniProtKB-UniRule"/>
</dbReference>
<feature type="region of interest" description="Disordered" evidence="2">
    <location>
        <begin position="757"/>
        <end position="1052"/>
    </location>
</feature>
<feature type="region of interest" description="Disordered" evidence="2">
    <location>
        <begin position="517"/>
        <end position="556"/>
    </location>
</feature>